<dbReference type="Gene3D" id="2.60.120.650">
    <property type="entry name" value="Cupin"/>
    <property type="match status" value="1"/>
</dbReference>
<keyword evidence="4" id="KW-0156">Chromatin regulator</keyword>
<feature type="compositionally biased region" description="Basic and acidic residues" evidence="12">
    <location>
        <begin position="102"/>
        <end position="114"/>
    </location>
</feature>
<feature type="compositionally biased region" description="Basic and acidic residues" evidence="12">
    <location>
        <begin position="214"/>
        <end position="230"/>
    </location>
</feature>
<evidence type="ECO:0000256" key="4">
    <source>
        <dbReference type="ARBA" id="ARBA00022853"/>
    </source>
</evidence>
<reference evidence="14 15" key="1">
    <citation type="submission" date="2024-10" db="EMBL/GenBank/DDBJ databases">
        <title>Updated reference genomes for cyclostephanoid diatoms.</title>
        <authorList>
            <person name="Roberts W.R."/>
            <person name="Alverson A.J."/>
        </authorList>
    </citation>
    <scope>NUCLEOTIDE SEQUENCE [LARGE SCALE GENOMIC DNA]</scope>
    <source>
        <strain evidence="14 15">AJA232-27</strain>
    </source>
</reference>
<feature type="region of interest" description="Disordered" evidence="12">
    <location>
        <begin position="1"/>
        <end position="33"/>
    </location>
</feature>
<comment type="cofactor">
    <cofactor evidence="1">
        <name>Fe(2+)</name>
        <dbReference type="ChEBI" id="CHEBI:29033"/>
    </cofactor>
</comment>
<protein>
    <recommendedName>
        <fullName evidence="13">JmjC domain-containing protein</fullName>
    </recommendedName>
</protein>
<keyword evidence="8" id="KW-0805">Transcription regulation</keyword>
<feature type="compositionally biased region" description="Basic residues" evidence="12">
    <location>
        <begin position="115"/>
        <end position="129"/>
    </location>
</feature>
<comment type="caution">
    <text evidence="14">The sequence shown here is derived from an EMBL/GenBank/DDBJ whole genome shotgun (WGS) entry which is preliminary data.</text>
</comment>
<feature type="compositionally biased region" description="Basic residues" evidence="12">
    <location>
        <begin position="570"/>
        <end position="579"/>
    </location>
</feature>
<keyword evidence="3" id="KW-0479">Metal-binding</keyword>
<evidence type="ECO:0000256" key="7">
    <source>
        <dbReference type="ARBA" id="ARBA00023004"/>
    </source>
</evidence>
<evidence type="ECO:0000256" key="8">
    <source>
        <dbReference type="ARBA" id="ARBA00023015"/>
    </source>
</evidence>
<dbReference type="Gene3D" id="1.20.1280.270">
    <property type="match status" value="1"/>
</dbReference>
<keyword evidence="10" id="KW-0539">Nucleus</keyword>
<dbReference type="Proteomes" id="UP001530293">
    <property type="component" value="Unassembled WGS sequence"/>
</dbReference>
<feature type="compositionally biased region" description="Low complexity" evidence="12">
    <location>
        <begin position="231"/>
        <end position="240"/>
    </location>
</feature>
<dbReference type="Pfam" id="PF13621">
    <property type="entry name" value="Cupin_8"/>
    <property type="match status" value="1"/>
</dbReference>
<accession>A0ABD3MAS3</accession>
<evidence type="ECO:0000256" key="10">
    <source>
        <dbReference type="ARBA" id="ARBA00023242"/>
    </source>
</evidence>
<keyword evidence="5" id="KW-0223">Dioxygenase</keyword>
<comment type="similarity">
    <text evidence="11">Belongs to the JMJD6 family.</text>
</comment>
<dbReference type="EMBL" id="JALLBG020000196">
    <property type="protein sequence ID" value="KAL3759866.1"/>
    <property type="molecule type" value="Genomic_DNA"/>
</dbReference>
<evidence type="ECO:0000256" key="9">
    <source>
        <dbReference type="ARBA" id="ARBA00023163"/>
    </source>
</evidence>
<feature type="compositionally biased region" description="Basic and acidic residues" evidence="12">
    <location>
        <begin position="580"/>
        <end position="606"/>
    </location>
</feature>
<dbReference type="GO" id="GO:0006325">
    <property type="term" value="P:chromatin organization"/>
    <property type="evidence" value="ECO:0007669"/>
    <property type="project" value="UniProtKB-KW"/>
</dbReference>
<organism evidence="14 15">
    <name type="scientific">Discostella pseudostelligera</name>
    <dbReference type="NCBI Taxonomy" id="259834"/>
    <lineage>
        <taxon>Eukaryota</taxon>
        <taxon>Sar</taxon>
        <taxon>Stramenopiles</taxon>
        <taxon>Ochrophyta</taxon>
        <taxon>Bacillariophyta</taxon>
        <taxon>Coscinodiscophyceae</taxon>
        <taxon>Thalassiosirophycidae</taxon>
        <taxon>Stephanodiscales</taxon>
        <taxon>Stephanodiscaceae</taxon>
        <taxon>Discostella</taxon>
    </lineage>
</organism>
<keyword evidence="15" id="KW-1185">Reference proteome</keyword>
<evidence type="ECO:0000256" key="2">
    <source>
        <dbReference type="ARBA" id="ARBA00004123"/>
    </source>
</evidence>
<evidence type="ECO:0000256" key="5">
    <source>
        <dbReference type="ARBA" id="ARBA00022964"/>
    </source>
</evidence>
<evidence type="ECO:0000256" key="12">
    <source>
        <dbReference type="SAM" id="MobiDB-lite"/>
    </source>
</evidence>
<feature type="domain" description="JmjC" evidence="13">
    <location>
        <begin position="329"/>
        <end position="525"/>
    </location>
</feature>
<proteinExistence type="inferred from homology"/>
<evidence type="ECO:0000259" key="13">
    <source>
        <dbReference type="PROSITE" id="PS51184"/>
    </source>
</evidence>
<keyword evidence="6" id="KW-0560">Oxidoreductase</keyword>
<name>A0ABD3MAS3_9STRA</name>
<evidence type="ECO:0000256" key="6">
    <source>
        <dbReference type="ARBA" id="ARBA00023002"/>
    </source>
</evidence>
<comment type="subcellular location">
    <subcellularLocation>
        <location evidence="2">Nucleus</location>
    </subcellularLocation>
</comment>
<dbReference type="GO" id="GO:0051213">
    <property type="term" value="F:dioxygenase activity"/>
    <property type="evidence" value="ECO:0007669"/>
    <property type="project" value="UniProtKB-KW"/>
</dbReference>
<feature type="region of interest" description="Disordered" evidence="12">
    <location>
        <begin position="192"/>
        <end position="257"/>
    </location>
</feature>
<dbReference type="SUPFAM" id="SSF51197">
    <property type="entry name" value="Clavaminate synthase-like"/>
    <property type="match status" value="1"/>
</dbReference>
<dbReference type="PANTHER" id="PTHR12480">
    <property type="entry name" value="ARGININE DEMETHYLASE AND LYSYL-HYDROXYLASE JMJD"/>
    <property type="match status" value="1"/>
</dbReference>
<keyword evidence="7" id="KW-0408">Iron</keyword>
<evidence type="ECO:0000256" key="3">
    <source>
        <dbReference type="ARBA" id="ARBA00022723"/>
    </source>
</evidence>
<feature type="region of interest" description="Disordered" evidence="12">
    <location>
        <begin position="564"/>
        <end position="647"/>
    </location>
</feature>
<evidence type="ECO:0000256" key="1">
    <source>
        <dbReference type="ARBA" id="ARBA00001954"/>
    </source>
</evidence>
<keyword evidence="9" id="KW-0804">Transcription</keyword>
<dbReference type="GO" id="GO:0046872">
    <property type="term" value="F:metal ion binding"/>
    <property type="evidence" value="ECO:0007669"/>
    <property type="project" value="UniProtKB-KW"/>
</dbReference>
<dbReference type="InterPro" id="IPR050910">
    <property type="entry name" value="JMJD6_ArgDemeth/LysHydrox"/>
</dbReference>
<dbReference type="InterPro" id="IPR041667">
    <property type="entry name" value="Cupin_8"/>
</dbReference>
<feature type="compositionally biased region" description="Polar residues" evidence="12">
    <location>
        <begin position="248"/>
        <end position="257"/>
    </location>
</feature>
<feature type="region of interest" description="Disordered" evidence="12">
    <location>
        <begin position="70"/>
        <end position="147"/>
    </location>
</feature>
<evidence type="ECO:0000313" key="14">
    <source>
        <dbReference type="EMBL" id="KAL3759866.1"/>
    </source>
</evidence>
<gene>
    <name evidence="14" type="ORF">ACHAWU_007610</name>
</gene>
<evidence type="ECO:0000313" key="15">
    <source>
        <dbReference type="Proteomes" id="UP001530293"/>
    </source>
</evidence>
<dbReference type="AlphaFoldDB" id="A0ABD3MAS3"/>
<dbReference type="SMART" id="SM00558">
    <property type="entry name" value="JmjC"/>
    <property type="match status" value="1"/>
</dbReference>
<evidence type="ECO:0000256" key="11">
    <source>
        <dbReference type="ARBA" id="ARBA00038068"/>
    </source>
</evidence>
<dbReference type="PANTHER" id="PTHR12480:SF32">
    <property type="entry name" value="BIFUNCTIONAL ARGININE DEMETHYLASE AND LYSYL-HYDROXYLASE JMJD6"/>
    <property type="match status" value="1"/>
</dbReference>
<sequence length="647" mass="74023">MGGGGGGEDDDHHDESSSWQEKAARAKRKHRPSLKNWEVDGLAYSFPNYANSILESKFPYRSFRLVKTDYDDDDDDAREGGGKNNNMMTKDKVYGGGKQKKIMVEERRQSLECARRRHRSHRNQPKHTHNHDIDDDDNDAFNDNKDDNTEQQVVTYPVVLHASQTPPSVFHELYEAQCIPVIIRDIPLGYQHHHSHPASERGAMQARSSSSSNIEEKKNDGNDSDSDAHNSNKNNHNNVNGYHPIPNAFSSSHTTAATEVQTEWPALHRWTLPSLSTDTTLLDRPFKVGEDDDGHAVHMKLRHFLQYMQHNHDDSPLYIFDATFDEDKRGAARLLVDYTVPPYFNEDLMSLVGERRRPPYRWFLVGPTRSGTTVHIDPLGTSAWNTLIVGAKRWVLFPPHVPKSVVKGSKLILPGEDDEAIHYFTTILPRMKRRAAAVATMVNNCRSSHGTNGGRGRCDGGGCKDLGGYANFECYEFTQYPGETVFIPHGWWHAVLNLTDTVGITQNYCSRRNFDAVWTQARSGRKKMSCSWLRKLDVVYPDLAHRARELNARDGYVMLEEDSPAERAVRRERKRAERRARKEEKERRKKQEGEDKNKRQDQDHTQNHKQKEKWGDHRIAERRRNDVEGAEDGEGDAIMREVSPAET</sequence>
<dbReference type="GO" id="GO:0005634">
    <property type="term" value="C:nucleus"/>
    <property type="evidence" value="ECO:0007669"/>
    <property type="project" value="UniProtKB-SubCell"/>
</dbReference>
<dbReference type="InterPro" id="IPR003347">
    <property type="entry name" value="JmjC_dom"/>
</dbReference>
<dbReference type="PROSITE" id="PS51184">
    <property type="entry name" value="JMJC"/>
    <property type="match status" value="1"/>
</dbReference>
<feature type="compositionally biased region" description="Basic and acidic residues" evidence="12">
    <location>
        <begin position="612"/>
        <end position="627"/>
    </location>
</feature>